<dbReference type="HOGENOM" id="CLU_082080_1_0_1"/>
<dbReference type="SUPFAM" id="SSF52972">
    <property type="entry name" value="ITPase-like"/>
    <property type="match status" value="1"/>
</dbReference>
<proteinExistence type="inferred from homology"/>
<evidence type="ECO:0000256" key="1">
    <source>
        <dbReference type="ARBA" id="ARBA00008023"/>
    </source>
</evidence>
<dbReference type="Pfam" id="PF01725">
    <property type="entry name" value="Ham1p_like"/>
    <property type="match status" value="1"/>
</dbReference>
<dbReference type="InterPro" id="IPR029001">
    <property type="entry name" value="ITPase-like_fam"/>
</dbReference>
<dbReference type="Proteomes" id="UP000016927">
    <property type="component" value="Unassembled WGS sequence"/>
</dbReference>
<dbReference type="GO" id="GO:0009143">
    <property type="term" value="P:nucleoside triphosphate catabolic process"/>
    <property type="evidence" value="ECO:0007669"/>
    <property type="project" value="InterPro"/>
</dbReference>
<dbReference type="EMBL" id="KB909268">
    <property type="protein sequence ID" value="EOB12838.1"/>
    <property type="molecule type" value="Genomic_DNA"/>
</dbReference>
<dbReference type="Gene3D" id="3.90.950.10">
    <property type="match status" value="1"/>
</dbReference>
<evidence type="ECO:0000313" key="4">
    <source>
        <dbReference type="Proteomes" id="UP000016927"/>
    </source>
</evidence>
<accession>R0MJ90</accession>
<dbReference type="InterPro" id="IPR002637">
    <property type="entry name" value="RdgB/HAM1"/>
</dbReference>
<dbReference type="GO" id="GO:0047429">
    <property type="term" value="F:nucleoside triphosphate diphosphatase activity"/>
    <property type="evidence" value="ECO:0007669"/>
    <property type="project" value="InterPro"/>
</dbReference>
<dbReference type="OMA" id="GSIMPRD"/>
<dbReference type="AlphaFoldDB" id="R0MJ90"/>
<name>R0MJ90_NOSB1</name>
<comment type="similarity">
    <text evidence="1">Belongs to the HAM1 NTPase family.</text>
</comment>
<dbReference type="STRING" id="578461.R0MJ90"/>
<gene>
    <name evidence="3" type="primary">HAM1</name>
    <name evidence="3" type="ORF">NBO_360g0007</name>
</gene>
<protein>
    <submittedName>
        <fullName evidence="3">Protein ham1</fullName>
    </submittedName>
</protein>
<keyword evidence="4" id="KW-1185">Reference proteome</keyword>
<dbReference type="GO" id="GO:0005737">
    <property type="term" value="C:cytoplasm"/>
    <property type="evidence" value="ECO:0007669"/>
    <property type="project" value="TreeGrafter"/>
</dbReference>
<evidence type="ECO:0000313" key="3">
    <source>
        <dbReference type="EMBL" id="EOB12838.1"/>
    </source>
</evidence>
<keyword evidence="2" id="KW-0378">Hydrolase</keyword>
<evidence type="ECO:0000256" key="2">
    <source>
        <dbReference type="ARBA" id="ARBA00022801"/>
    </source>
</evidence>
<sequence length="188" mass="21486">MEIYFVTSNKKKVDEMSYYLKTDLKQLNIEIEEIQGSEEEIAIDKLLKACKLNENKFTIIDDCSLDIKGLSGFPGPYFKDFISLGLDALDKIVNLIGRRAIAKCIIGFGIYKNGKFNYKLFYGPIPGNIKQFTGQEKHFDDLFVPDSIGRPYSDLSLEESKLHNHRGVAAQGLREYLNNSEFNLEINR</sequence>
<dbReference type="PANTHER" id="PTHR11067:SF9">
    <property type="entry name" value="INOSINE TRIPHOSPHATE PYROPHOSPHATASE"/>
    <property type="match status" value="1"/>
</dbReference>
<dbReference type="PANTHER" id="PTHR11067">
    <property type="entry name" value="INOSINE TRIPHOSPHATE PYROPHOSPHATASE/HAM1 PROTEIN"/>
    <property type="match status" value="1"/>
</dbReference>
<dbReference type="VEuPathDB" id="MicrosporidiaDB:NBO_360g0007"/>
<reference evidence="3 4" key="1">
    <citation type="journal article" date="2013" name="BMC Genomics">
        <title>Comparative genomics of parasitic silkworm microsporidia reveal an association between genome expansion and host adaptation.</title>
        <authorList>
            <person name="Pan G."/>
            <person name="Xu J."/>
            <person name="Li T."/>
            <person name="Xia Q."/>
            <person name="Liu S.L."/>
            <person name="Zhang G."/>
            <person name="Li S."/>
            <person name="Li C."/>
            <person name="Liu H."/>
            <person name="Yang L."/>
            <person name="Liu T."/>
            <person name="Zhang X."/>
            <person name="Wu Z."/>
            <person name="Fan W."/>
            <person name="Dang X."/>
            <person name="Xiang H."/>
            <person name="Tao M."/>
            <person name="Li Y."/>
            <person name="Hu J."/>
            <person name="Li Z."/>
            <person name="Lin L."/>
            <person name="Luo J."/>
            <person name="Geng L."/>
            <person name="Wang L."/>
            <person name="Long M."/>
            <person name="Wan Y."/>
            <person name="He N."/>
            <person name="Zhang Z."/>
            <person name="Lu C."/>
            <person name="Keeling P.J."/>
            <person name="Wang J."/>
            <person name="Xiang Z."/>
            <person name="Zhou Z."/>
        </authorList>
    </citation>
    <scope>NUCLEOTIDE SEQUENCE [LARGE SCALE GENOMIC DNA]</scope>
    <source>
        <strain evidence="4">CQ1 / CVCC 102059</strain>
    </source>
</reference>
<dbReference type="OrthoDB" id="6288734at2759"/>
<organism evidence="3 4">
    <name type="scientific">Nosema bombycis (strain CQ1 / CVCC 102059)</name>
    <name type="common">Microsporidian parasite</name>
    <name type="synonym">Pebrine of silkworm</name>
    <dbReference type="NCBI Taxonomy" id="578461"/>
    <lineage>
        <taxon>Eukaryota</taxon>
        <taxon>Fungi</taxon>
        <taxon>Fungi incertae sedis</taxon>
        <taxon>Microsporidia</taxon>
        <taxon>Nosematidae</taxon>
        <taxon>Nosema</taxon>
    </lineage>
</organism>